<dbReference type="STRING" id="2138.SMSRO_v1c10250"/>
<evidence type="ECO:0000256" key="1">
    <source>
        <dbReference type="ARBA" id="ARBA00004651"/>
    </source>
</evidence>
<dbReference type="EMBL" id="JTLV02000001">
    <property type="protein sequence ID" value="PQM31255.1"/>
    <property type="molecule type" value="Genomic_DNA"/>
</dbReference>
<evidence type="ECO:0000256" key="5">
    <source>
        <dbReference type="ARBA" id="ARBA00022989"/>
    </source>
</evidence>
<accession>A0A2P6FCR9</accession>
<keyword evidence="4 7" id="KW-0812">Transmembrane</keyword>
<dbReference type="RefSeq" id="WP_040093357.1">
    <property type="nucleotide sequence ID" value="NZ_CM020866.1"/>
</dbReference>
<feature type="transmembrane region" description="Helical" evidence="7">
    <location>
        <begin position="129"/>
        <end position="150"/>
    </location>
</feature>
<evidence type="ECO:0000256" key="4">
    <source>
        <dbReference type="ARBA" id="ARBA00022692"/>
    </source>
</evidence>
<evidence type="ECO:0000313" key="8">
    <source>
        <dbReference type="EMBL" id="PQM31255.1"/>
    </source>
</evidence>
<keyword evidence="9" id="KW-1185">Reference proteome</keyword>
<dbReference type="GO" id="GO:0005886">
    <property type="term" value="C:plasma membrane"/>
    <property type="evidence" value="ECO:0007669"/>
    <property type="project" value="UniProtKB-SubCell"/>
</dbReference>
<proteinExistence type="inferred from homology"/>
<dbReference type="GO" id="GO:0015109">
    <property type="term" value="F:chromate transmembrane transporter activity"/>
    <property type="evidence" value="ECO:0007669"/>
    <property type="project" value="InterPro"/>
</dbReference>
<name>A0A2P6FCR9_9MOLU</name>
<feature type="transmembrane region" description="Helical" evidence="7">
    <location>
        <begin position="7"/>
        <end position="30"/>
    </location>
</feature>
<dbReference type="AlphaFoldDB" id="A0A2P6FCR9"/>
<evidence type="ECO:0000256" key="2">
    <source>
        <dbReference type="ARBA" id="ARBA00005262"/>
    </source>
</evidence>
<comment type="caution">
    <text evidence="8">The sequence shown here is derived from an EMBL/GenBank/DDBJ whole genome shotgun (WGS) entry which is preliminary data.</text>
</comment>
<dbReference type="Proteomes" id="UP000031565">
    <property type="component" value="Unassembled WGS sequence"/>
</dbReference>
<dbReference type="InterPro" id="IPR003370">
    <property type="entry name" value="Chromate_transpt"/>
</dbReference>
<evidence type="ECO:0000256" key="6">
    <source>
        <dbReference type="ARBA" id="ARBA00023136"/>
    </source>
</evidence>
<protein>
    <submittedName>
        <fullName evidence="8">Chromate transporter</fullName>
    </submittedName>
</protein>
<evidence type="ECO:0000256" key="7">
    <source>
        <dbReference type="SAM" id="Phobius"/>
    </source>
</evidence>
<reference evidence="8 9" key="1">
    <citation type="journal article" date="2015" name="MBio">
        <title>Genome sequence of the Drosophila melanogaster male-killing Spiroplasma strain MSRO endosymbiont.</title>
        <authorList>
            <person name="Paredes J.C."/>
            <person name="Herren J.K."/>
            <person name="Schupfer F."/>
            <person name="Marin R."/>
            <person name="Claverol S."/>
            <person name="Kuo C.H."/>
            <person name="Lemaitre B."/>
            <person name="Beven L."/>
        </authorList>
    </citation>
    <scope>NUCLEOTIDE SEQUENCE [LARGE SCALE GENOMIC DNA]</scope>
    <source>
        <strain evidence="8 9">MSRO</strain>
    </source>
</reference>
<keyword evidence="6 7" id="KW-0472">Membrane</keyword>
<keyword evidence="5 7" id="KW-1133">Transmembrane helix</keyword>
<dbReference type="OrthoDB" id="401329at2"/>
<evidence type="ECO:0000313" key="9">
    <source>
        <dbReference type="Proteomes" id="UP000031565"/>
    </source>
</evidence>
<organism evidence="8 9">
    <name type="scientific">Spiroplasma poulsonii</name>
    <dbReference type="NCBI Taxonomy" id="2138"/>
    <lineage>
        <taxon>Bacteria</taxon>
        <taxon>Bacillati</taxon>
        <taxon>Mycoplasmatota</taxon>
        <taxon>Mollicutes</taxon>
        <taxon>Entomoplasmatales</taxon>
        <taxon>Spiroplasmataceae</taxon>
        <taxon>Spiroplasma</taxon>
    </lineage>
</organism>
<evidence type="ECO:0000256" key="3">
    <source>
        <dbReference type="ARBA" id="ARBA00022475"/>
    </source>
</evidence>
<gene>
    <name evidence="8" type="ORF">SMSRO_SF010720</name>
</gene>
<feature type="transmembrane region" description="Helical" evidence="7">
    <location>
        <begin position="83"/>
        <end position="108"/>
    </location>
</feature>
<keyword evidence="3" id="KW-1003">Cell membrane</keyword>
<feature type="transmembrane region" description="Helical" evidence="7">
    <location>
        <begin position="196"/>
        <end position="214"/>
    </location>
</feature>
<comment type="similarity">
    <text evidence="2">Belongs to the chromate ion transporter (CHR) (TC 2.A.51) family.</text>
</comment>
<dbReference type="Pfam" id="PF02417">
    <property type="entry name" value="Chromate_transp"/>
    <property type="match status" value="1"/>
</dbReference>
<feature type="transmembrane region" description="Helical" evidence="7">
    <location>
        <begin position="170"/>
        <end position="189"/>
    </location>
</feature>
<sequence length="215" mass="23931">MVLNIILYIIICFLVGITTFGGGQVFYVIFNSLFTLILTPTVANELVTVQDWNWGLIFSSVTPGPVSTHLTAYLSILVSKQNVGLSLLVMIISYVVITLPATIIMVSVDKHVSMESKQFGYIAKLLKPAIIVILFYLIIDLIFSVANFNLYGGTAKTGPYSFITGNWVEIVKVSVYFIVDFSLAVFIFLKYKKVNPLWVILGSGVIGFCIFYFIH</sequence>
<comment type="subcellular location">
    <subcellularLocation>
        <location evidence="1">Cell membrane</location>
        <topology evidence="1">Multi-pass membrane protein</topology>
    </subcellularLocation>
</comment>